<gene>
    <name evidence="1" type="ORF">QCA50_008082</name>
</gene>
<dbReference type="SUPFAM" id="SSF52047">
    <property type="entry name" value="RNI-like"/>
    <property type="match status" value="1"/>
</dbReference>
<proteinExistence type="predicted"/>
<evidence type="ECO:0000313" key="2">
    <source>
        <dbReference type="Proteomes" id="UP001385951"/>
    </source>
</evidence>
<reference evidence="1 2" key="1">
    <citation type="submission" date="2022-09" db="EMBL/GenBank/DDBJ databases">
        <authorList>
            <person name="Palmer J.M."/>
        </authorList>
    </citation>
    <scope>NUCLEOTIDE SEQUENCE [LARGE SCALE GENOMIC DNA]</scope>
    <source>
        <strain evidence="1 2">DSM 7382</strain>
    </source>
</reference>
<dbReference type="EMBL" id="JASBNA010000010">
    <property type="protein sequence ID" value="KAK7688544.1"/>
    <property type="molecule type" value="Genomic_DNA"/>
</dbReference>
<organism evidence="1 2">
    <name type="scientific">Cerrena zonata</name>
    <dbReference type="NCBI Taxonomy" id="2478898"/>
    <lineage>
        <taxon>Eukaryota</taxon>
        <taxon>Fungi</taxon>
        <taxon>Dikarya</taxon>
        <taxon>Basidiomycota</taxon>
        <taxon>Agaricomycotina</taxon>
        <taxon>Agaricomycetes</taxon>
        <taxon>Polyporales</taxon>
        <taxon>Cerrenaceae</taxon>
        <taxon>Cerrena</taxon>
    </lineage>
</organism>
<name>A0AAW0GA54_9APHY</name>
<evidence type="ECO:0008006" key="3">
    <source>
        <dbReference type="Google" id="ProtNLM"/>
    </source>
</evidence>
<keyword evidence="2" id="KW-1185">Reference proteome</keyword>
<protein>
    <recommendedName>
        <fullName evidence="3">F-box domain-containing protein</fullName>
    </recommendedName>
</protein>
<dbReference type="Proteomes" id="UP001385951">
    <property type="component" value="Unassembled WGS sequence"/>
</dbReference>
<dbReference type="AlphaFoldDB" id="A0AAW0GA54"/>
<accession>A0AAW0GA54</accession>
<sequence>MASAERESLQDLPNELLDMVIRNLGRRQGLRHSMPQRWRALHHLSLVNHRLYDICIRHRLKDKDICFSSYEGYIQNLSKIGSDIRDEYTTHGRCIRIGSRSQLGNENPPLVSELQFPFPSLRSLELWHLIPERPIMTVLSELPFLEKLTMPWPYNRPFPEVGLTPKLHTLRLNIMPNTDPHATLETVFNASPTVLSTITTLEIAFPESSRWPERYWINLTFPRLEVLNLRGMRALVPSIFHFIHRHPTILEANINFNLVREDTFGNDGSLSIRLEAIIKLIDGTGTWQDPQGNQTVFSPDAGHYFTNEGRKIVLDQTLLCPQLNYSYPDDIPNTYFGSTTFAFKRTPLTPGATQWNKHEGSPEPRYQATELSIFLVANEYLLEAQLPYGHFHDFFLLAEKFPALEVLRLIGSIPIPDSFGFEDYMTLIGSRLKPWTKLQELALCFCTGKVTDEDDYDDFEDKENGADQFLWNEDEDSDAWEGSILDSAFPPSDRETDFVQAELERLSTDPAITTEPDDDVTSQAIMKDPLTEDDTLTRMTRIWRSHNRERTTRVMREIWESCPTLQQLDWYPENGSYPNPSSLSRWRFFPRDGQDPCRVLWDLHWEGCSGGKPDPIMTVLVGQEWERELDISSMEP</sequence>
<evidence type="ECO:0000313" key="1">
    <source>
        <dbReference type="EMBL" id="KAK7688544.1"/>
    </source>
</evidence>
<comment type="caution">
    <text evidence="1">The sequence shown here is derived from an EMBL/GenBank/DDBJ whole genome shotgun (WGS) entry which is preliminary data.</text>
</comment>